<gene>
    <name evidence="1" type="ORF">GEV47_17950</name>
</gene>
<dbReference type="AlphaFoldDB" id="A0A843YXR7"/>
<proteinExistence type="predicted"/>
<dbReference type="SUPFAM" id="SSF52309">
    <property type="entry name" value="N-(deoxy)ribosyltransferase-like"/>
    <property type="match status" value="1"/>
</dbReference>
<dbReference type="Proteomes" id="UP000451565">
    <property type="component" value="Unassembled WGS sequence"/>
</dbReference>
<dbReference type="PANTHER" id="PTHR15364">
    <property type="entry name" value="2'-DEOXYNUCLEOSIDE 5'-PHOSPHATE N-HYDROLASE 1"/>
    <property type="match status" value="1"/>
</dbReference>
<organism evidence="1 2">
    <name type="scientific">Glaciimonas soli</name>
    <dbReference type="NCBI Taxonomy" id="2590999"/>
    <lineage>
        <taxon>Bacteria</taxon>
        <taxon>Pseudomonadati</taxon>
        <taxon>Pseudomonadota</taxon>
        <taxon>Betaproteobacteria</taxon>
        <taxon>Burkholderiales</taxon>
        <taxon>Oxalobacteraceae</taxon>
        <taxon>Glaciimonas</taxon>
    </lineage>
</organism>
<sequence length="176" mass="19446">MPKIIYLAGPDVFKPDFVAIRDRLKSLCRNAGFVPLSPADGDPIDCDAAELSQQIYLQNIRHIDTADIVMANVAHFRGLEPDSGTVFEIGYAVARGKAVWCYNVPSINLIEQISYNAAHLDPDGNSVENFGLPLNLMLAHACHLVVGDARACIKAIDDFYRTEPKQKNEKNHVSPR</sequence>
<dbReference type="RefSeq" id="WP_322741697.1">
    <property type="nucleotide sequence ID" value="NZ_WINI01000010.1"/>
</dbReference>
<dbReference type="PANTHER" id="PTHR15364:SF0">
    <property type="entry name" value="2'-DEOXYNUCLEOSIDE 5'-PHOSPHATE N-HYDROLASE 1"/>
    <property type="match status" value="1"/>
</dbReference>
<dbReference type="GO" id="GO:0009159">
    <property type="term" value="P:deoxyribonucleoside monophosphate catabolic process"/>
    <property type="evidence" value="ECO:0007669"/>
    <property type="project" value="TreeGrafter"/>
</dbReference>
<dbReference type="Pfam" id="PF05014">
    <property type="entry name" value="Nuc_deoxyrib_tr"/>
    <property type="match status" value="1"/>
</dbReference>
<keyword evidence="1" id="KW-0808">Transferase</keyword>
<dbReference type="GO" id="GO:0016740">
    <property type="term" value="F:transferase activity"/>
    <property type="evidence" value="ECO:0007669"/>
    <property type="project" value="UniProtKB-KW"/>
</dbReference>
<dbReference type="GO" id="GO:0070694">
    <property type="term" value="F:5-hydroxymethyl-dUMP N-hydrolase activity"/>
    <property type="evidence" value="ECO:0007669"/>
    <property type="project" value="TreeGrafter"/>
</dbReference>
<evidence type="ECO:0000313" key="2">
    <source>
        <dbReference type="Proteomes" id="UP000451565"/>
    </source>
</evidence>
<dbReference type="EMBL" id="WINI01000010">
    <property type="protein sequence ID" value="MQR02563.1"/>
    <property type="molecule type" value="Genomic_DNA"/>
</dbReference>
<accession>A0A843YXR7</accession>
<evidence type="ECO:0000313" key="1">
    <source>
        <dbReference type="EMBL" id="MQR02563.1"/>
    </source>
</evidence>
<protein>
    <submittedName>
        <fullName evidence="1">Nucleoside 2-deoxyribosyltransferase</fullName>
    </submittedName>
</protein>
<dbReference type="InterPro" id="IPR007710">
    <property type="entry name" value="Nucleoside_deoxyribTrfase"/>
</dbReference>
<keyword evidence="2" id="KW-1185">Reference proteome</keyword>
<comment type="caution">
    <text evidence="1">The sequence shown here is derived from an EMBL/GenBank/DDBJ whole genome shotgun (WGS) entry which is preliminary data.</text>
</comment>
<dbReference type="Gene3D" id="3.40.50.450">
    <property type="match status" value="1"/>
</dbReference>
<dbReference type="InterPro" id="IPR051239">
    <property type="entry name" value="2'-dNMP_N-hydrolase"/>
</dbReference>
<name>A0A843YXR7_9BURK</name>
<reference evidence="1 2" key="1">
    <citation type="submission" date="2019-10" db="EMBL/GenBank/DDBJ databases">
        <title>Glaciimonas soli sp. nov., a psychrophilic bacterium isolated from the forest soil of a high elevation mountain in Taiwan.</title>
        <authorList>
            <person name="Wang L.-T."/>
            <person name="Shieh W.Y."/>
        </authorList>
    </citation>
    <scope>NUCLEOTIDE SEQUENCE [LARGE SCALE GENOMIC DNA]</scope>
    <source>
        <strain evidence="1 2">GS1</strain>
    </source>
</reference>